<gene>
    <name evidence="7" type="ORF">SAMN04488072_101363</name>
</gene>
<reference evidence="7 8" key="1">
    <citation type="submission" date="2016-10" db="EMBL/GenBank/DDBJ databases">
        <authorList>
            <person name="de Groot N.N."/>
        </authorList>
    </citation>
    <scope>NUCLEOTIDE SEQUENCE [LARGE SCALE GENOMIC DNA]</scope>
    <source>
        <strain evidence="7 8">CGMCC 1.3702</strain>
    </source>
</reference>
<evidence type="ECO:0000313" key="7">
    <source>
        <dbReference type="EMBL" id="SFA74632.1"/>
    </source>
</evidence>
<keyword evidence="8" id="KW-1185">Reference proteome</keyword>
<keyword evidence="2" id="KW-0645">Protease</keyword>
<dbReference type="GO" id="GO:0006508">
    <property type="term" value="P:proteolysis"/>
    <property type="evidence" value="ECO:0007669"/>
    <property type="project" value="UniProtKB-KW"/>
</dbReference>
<dbReference type="OrthoDB" id="9813368at2"/>
<dbReference type="AlphaFoldDB" id="A0A1I0VEC8"/>
<evidence type="ECO:0000256" key="2">
    <source>
        <dbReference type="ARBA" id="ARBA00022670"/>
    </source>
</evidence>
<accession>A0A1I0VEC8</accession>
<keyword evidence="3 7" id="KW-0378">Hydrolase</keyword>
<evidence type="ECO:0000256" key="4">
    <source>
        <dbReference type="ARBA" id="ARBA00022807"/>
    </source>
</evidence>
<dbReference type="GO" id="GO:0008234">
    <property type="term" value="F:cysteine-type peptidase activity"/>
    <property type="evidence" value="ECO:0007669"/>
    <property type="project" value="UniProtKB-KW"/>
</dbReference>
<dbReference type="EMBL" id="FOJW01000001">
    <property type="protein sequence ID" value="SFA74632.1"/>
    <property type="molecule type" value="Genomic_DNA"/>
</dbReference>
<dbReference type="Pfam" id="PF00877">
    <property type="entry name" value="NLPC_P60"/>
    <property type="match status" value="1"/>
</dbReference>
<dbReference type="InterPro" id="IPR051202">
    <property type="entry name" value="Peptidase_C40"/>
</dbReference>
<dbReference type="Gene3D" id="1.10.101.10">
    <property type="entry name" value="PGBD-like superfamily/PGBD"/>
    <property type="match status" value="2"/>
</dbReference>
<organism evidence="7 8">
    <name type="scientific">Lentibacillus halodurans</name>
    <dbReference type="NCBI Taxonomy" id="237679"/>
    <lineage>
        <taxon>Bacteria</taxon>
        <taxon>Bacillati</taxon>
        <taxon>Bacillota</taxon>
        <taxon>Bacilli</taxon>
        <taxon>Bacillales</taxon>
        <taxon>Bacillaceae</taxon>
        <taxon>Lentibacillus</taxon>
    </lineage>
</organism>
<dbReference type="SUPFAM" id="SSF54001">
    <property type="entry name" value="Cysteine proteinases"/>
    <property type="match status" value="1"/>
</dbReference>
<keyword evidence="4" id="KW-0788">Thiol protease</keyword>
<protein>
    <submittedName>
        <fullName evidence="7">Cell wall-associated hydrolase, NlpC family</fullName>
    </submittedName>
</protein>
<dbReference type="InterPro" id="IPR036366">
    <property type="entry name" value="PGBDSf"/>
</dbReference>
<dbReference type="InterPro" id="IPR036365">
    <property type="entry name" value="PGBD-like_sf"/>
</dbReference>
<feature type="compositionally biased region" description="Basic and acidic residues" evidence="5">
    <location>
        <begin position="200"/>
        <end position="222"/>
    </location>
</feature>
<feature type="domain" description="NlpC/P60" evidence="6">
    <location>
        <begin position="225"/>
        <end position="344"/>
    </location>
</feature>
<dbReference type="PROSITE" id="PS51935">
    <property type="entry name" value="NLPC_P60"/>
    <property type="match status" value="1"/>
</dbReference>
<dbReference type="PANTHER" id="PTHR47053">
    <property type="entry name" value="MUREIN DD-ENDOPEPTIDASE MEPH-RELATED"/>
    <property type="match status" value="1"/>
</dbReference>
<dbReference type="STRING" id="237679.SAMN04488072_101363"/>
<dbReference type="Pfam" id="PF01471">
    <property type="entry name" value="PG_binding_1"/>
    <property type="match status" value="2"/>
</dbReference>
<evidence type="ECO:0000313" key="8">
    <source>
        <dbReference type="Proteomes" id="UP000198642"/>
    </source>
</evidence>
<dbReference type="RefSeq" id="WP_090232674.1">
    <property type="nucleotide sequence ID" value="NZ_FOJW01000001.1"/>
</dbReference>
<proteinExistence type="inferred from homology"/>
<dbReference type="Gene3D" id="3.90.1720.10">
    <property type="entry name" value="endopeptidase domain like (from Nostoc punctiforme)"/>
    <property type="match status" value="1"/>
</dbReference>
<dbReference type="InterPro" id="IPR038765">
    <property type="entry name" value="Papain-like_cys_pep_sf"/>
</dbReference>
<name>A0A1I0VEC8_9BACI</name>
<feature type="region of interest" description="Disordered" evidence="5">
    <location>
        <begin position="187"/>
        <end position="226"/>
    </location>
</feature>
<dbReference type="InterPro" id="IPR000064">
    <property type="entry name" value="NLP_P60_dom"/>
</dbReference>
<comment type="similarity">
    <text evidence="1">Belongs to the peptidase C40 family.</text>
</comment>
<evidence type="ECO:0000256" key="5">
    <source>
        <dbReference type="SAM" id="MobiDB-lite"/>
    </source>
</evidence>
<dbReference type="PANTHER" id="PTHR47053:SF1">
    <property type="entry name" value="MUREIN DD-ENDOPEPTIDASE MEPH-RELATED"/>
    <property type="match status" value="1"/>
</dbReference>
<sequence length="344" mass="39061">MLNGTIEHVVKQSVLYSYVLSQPFAVYVDAYPVLQNEQLLEAEQQLQYGQHGETVRILQQKLNKLSYFDDKIDGDYGVLTEHALKKFQANHELKITGQVNMKTLNTVIDEEKRQYKEQLEDLSGSIHPGMESSDVKIVQRALEYFGYYKGEIDGIYGPLTQQALEAAEEEHDTELIDHDALKALYEDDQSEQQNQQQDEQEGKQDEKQTTKEESSHEAKQVEVKSTNYPQAIEAARNQIGTPYVWGGESPSGFDCSGFIQYIFQVEGISLPRTVSDTWNFTTQVESPSVGDLVFFETYKPGPSHMGIYIGDGQFIHAGESRGVEISKMNNSYWEKRYLGAGRVQ</sequence>
<evidence type="ECO:0000259" key="6">
    <source>
        <dbReference type="PROSITE" id="PS51935"/>
    </source>
</evidence>
<dbReference type="InterPro" id="IPR002477">
    <property type="entry name" value="Peptidoglycan-bd-like"/>
</dbReference>
<evidence type="ECO:0000256" key="1">
    <source>
        <dbReference type="ARBA" id="ARBA00007074"/>
    </source>
</evidence>
<dbReference type="SUPFAM" id="SSF47090">
    <property type="entry name" value="PGBD-like"/>
    <property type="match status" value="2"/>
</dbReference>
<dbReference type="Proteomes" id="UP000198642">
    <property type="component" value="Unassembled WGS sequence"/>
</dbReference>
<evidence type="ECO:0000256" key="3">
    <source>
        <dbReference type="ARBA" id="ARBA00022801"/>
    </source>
</evidence>